<accession>A0AAV7VJS1</accession>
<gene>
    <name evidence="2" type="ORF">NDU88_005405</name>
</gene>
<evidence type="ECO:0000256" key="1">
    <source>
        <dbReference type="SAM" id="MobiDB-lite"/>
    </source>
</evidence>
<protein>
    <submittedName>
        <fullName evidence="2">Uncharacterized protein</fullName>
    </submittedName>
</protein>
<dbReference type="EMBL" id="JANPWB010000003">
    <property type="protein sequence ID" value="KAJ1201598.1"/>
    <property type="molecule type" value="Genomic_DNA"/>
</dbReference>
<comment type="caution">
    <text evidence="2">The sequence shown here is derived from an EMBL/GenBank/DDBJ whole genome shotgun (WGS) entry which is preliminary data.</text>
</comment>
<feature type="region of interest" description="Disordered" evidence="1">
    <location>
        <begin position="45"/>
        <end position="77"/>
    </location>
</feature>
<dbReference type="Proteomes" id="UP001066276">
    <property type="component" value="Chromosome 2_1"/>
</dbReference>
<dbReference type="AlphaFoldDB" id="A0AAV7VJS1"/>
<name>A0AAV7VJS1_PLEWA</name>
<proteinExistence type="predicted"/>
<evidence type="ECO:0000313" key="3">
    <source>
        <dbReference type="Proteomes" id="UP001066276"/>
    </source>
</evidence>
<evidence type="ECO:0000313" key="2">
    <source>
        <dbReference type="EMBL" id="KAJ1201598.1"/>
    </source>
</evidence>
<feature type="compositionally biased region" description="Basic and acidic residues" evidence="1">
    <location>
        <begin position="45"/>
        <end position="58"/>
    </location>
</feature>
<keyword evidence="3" id="KW-1185">Reference proteome</keyword>
<reference evidence="2" key="1">
    <citation type="journal article" date="2022" name="bioRxiv">
        <title>Sequencing and chromosome-scale assembly of the giantPleurodeles waltlgenome.</title>
        <authorList>
            <person name="Brown T."/>
            <person name="Elewa A."/>
            <person name="Iarovenko S."/>
            <person name="Subramanian E."/>
            <person name="Araus A.J."/>
            <person name="Petzold A."/>
            <person name="Susuki M."/>
            <person name="Suzuki K.-i.T."/>
            <person name="Hayashi T."/>
            <person name="Toyoda A."/>
            <person name="Oliveira C."/>
            <person name="Osipova E."/>
            <person name="Leigh N.D."/>
            <person name="Simon A."/>
            <person name="Yun M.H."/>
        </authorList>
    </citation>
    <scope>NUCLEOTIDE SEQUENCE</scope>
    <source>
        <strain evidence="2">20211129_DDA</strain>
        <tissue evidence="2">Liver</tissue>
    </source>
</reference>
<organism evidence="2 3">
    <name type="scientific">Pleurodeles waltl</name>
    <name type="common">Iberian ribbed newt</name>
    <dbReference type="NCBI Taxonomy" id="8319"/>
    <lineage>
        <taxon>Eukaryota</taxon>
        <taxon>Metazoa</taxon>
        <taxon>Chordata</taxon>
        <taxon>Craniata</taxon>
        <taxon>Vertebrata</taxon>
        <taxon>Euteleostomi</taxon>
        <taxon>Amphibia</taxon>
        <taxon>Batrachia</taxon>
        <taxon>Caudata</taxon>
        <taxon>Salamandroidea</taxon>
        <taxon>Salamandridae</taxon>
        <taxon>Pleurodelinae</taxon>
        <taxon>Pleurodeles</taxon>
    </lineage>
</organism>
<sequence length="77" mass="8179">MPRKPPCSKTHAKKVLIGVEAKGSPEGGEDCLQKRVYVLYTGVGAKEEEGGGQEERGSRKGQGQKGRKATNKVEAPA</sequence>